<dbReference type="InterPro" id="IPR021913">
    <property type="entry name" value="DUF3526"/>
</dbReference>
<dbReference type="Proteomes" id="UP000647339">
    <property type="component" value="Unassembled WGS sequence"/>
</dbReference>
<protein>
    <recommendedName>
        <fullName evidence="4">DUF3526 domain-containing protein</fullName>
    </recommendedName>
</protein>
<keyword evidence="1" id="KW-1133">Transmembrane helix</keyword>
<gene>
    <name evidence="2" type="ORF">GCM10011339_36240</name>
</gene>
<feature type="transmembrane region" description="Helical" evidence="1">
    <location>
        <begin position="105"/>
        <end position="124"/>
    </location>
</feature>
<evidence type="ECO:0000256" key="1">
    <source>
        <dbReference type="SAM" id="Phobius"/>
    </source>
</evidence>
<feature type="transmembrane region" description="Helical" evidence="1">
    <location>
        <begin position="144"/>
        <end position="168"/>
    </location>
</feature>
<evidence type="ECO:0008006" key="4">
    <source>
        <dbReference type="Google" id="ProtNLM"/>
    </source>
</evidence>
<feature type="transmembrane region" description="Helical" evidence="1">
    <location>
        <begin position="180"/>
        <end position="207"/>
    </location>
</feature>
<feature type="transmembrane region" description="Helical" evidence="1">
    <location>
        <begin position="213"/>
        <end position="237"/>
    </location>
</feature>
<evidence type="ECO:0000313" key="3">
    <source>
        <dbReference type="Proteomes" id="UP000647339"/>
    </source>
</evidence>
<sequence length="444" mass="49995">MAVTVWVTLLGQWAADHKDRLHEHATAHMREQWDGMGDSNPHNAVHFGTYAFKPYGFLSSIDEGVQAVTGNVIRLEGHVQNEMAYSDASRSLAVSHFGKLKPALLLQYLVPLLLIFTAFSSISGEREAGRLRLLLVQGLSLPKIIFAKAIAIASLGWLLLTLMLAVFLMEQGPSMEQDEILRIVLLSISYSIFYAVLVLLTVCLSAWSKRSSASLSTIMALWVVWVICLPIVAGGISDELHPLPSRRTFKTAMEKDRHQGIDGHNPSGERRKAFTDSLLVAYGVDEASQLPINADGLIMQADEEYGNRVWDKHFGNNRSILEKQKKVRRLIAVLDPFMSLQHLSMAFCGNDLYHSQDFQVQAETYRRDIIKTMNEKHAYGGSKTGDWSWKASESFFQSIPEFAYDRPRITSVIDQYLIDMFNLLSWTILLVVLTVLYGPKLKFE</sequence>
<feature type="transmembrane region" description="Helical" evidence="1">
    <location>
        <begin position="416"/>
        <end position="438"/>
    </location>
</feature>
<keyword evidence="3" id="KW-1185">Reference proteome</keyword>
<dbReference type="Pfam" id="PF12040">
    <property type="entry name" value="DUF3526"/>
    <property type="match status" value="1"/>
</dbReference>
<dbReference type="PANTHER" id="PTHR43471">
    <property type="entry name" value="ABC TRANSPORTER PERMEASE"/>
    <property type="match status" value="1"/>
</dbReference>
<dbReference type="EMBL" id="BMIU01000021">
    <property type="protein sequence ID" value="GGF44483.1"/>
    <property type="molecule type" value="Genomic_DNA"/>
</dbReference>
<name>A0ABQ1VB81_9BACT</name>
<keyword evidence="1" id="KW-0812">Transmembrane</keyword>
<keyword evidence="1" id="KW-0472">Membrane</keyword>
<reference evidence="3" key="1">
    <citation type="journal article" date="2019" name="Int. J. Syst. Evol. Microbiol.">
        <title>The Global Catalogue of Microorganisms (GCM) 10K type strain sequencing project: providing services to taxonomists for standard genome sequencing and annotation.</title>
        <authorList>
            <consortium name="The Broad Institute Genomics Platform"/>
            <consortium name="The Broad Institute Genome Sequencing Center for Infectious Disease"/>
            <person name="Wu L."/>
            <person name="Ma J."/>
        </authorList>
    </citation>
    <scope>NUCLEOTIDE SEQUENCE [LARGE SCALE GENOMIC DNA]</scope>
    <source>
        <strain evidence="3">CGMCC 1.15407</strain>
    </source>
</reference>
<comment type="caution">
    <text evidence="2">The sequence shown here is derived from an EMBL/GenBank/DDBJ whole genome shotgun (WGS) entry which is preliminary data.</text>
</comment>
<evidence type="ECO:0000313" key="2">
    <source>
        <dbReference type="EMBL" id="GGF44483.1"/>
    </source>
</evidence>
<organism evidence="2 3">
    <name type="scientific">Echinicola rosea</name>
    <dbReference type="NCBI Taxonomy" id="1807691"/>
    <lineage>
        <taxon>Bacteria</taxon>
        <taxon>Pseudomonadati</taxon>
        <taxon>Bacteroidota</taxon>
        <taxon>Cytophagia</taxon>
        <taxon>Cytophagales</taxon>
        <taxon>Cyclobacteriaceae</taxon>
        <taxon>Echinicola</taxon>
    </lineage>
</organism>
<proteinExistence type="predicted"/>
<dbReference type="PANTHER" id="PTHR43471:SF1">
    <property type="entry name" value="ABC TRANSPORTER PERMEASE PROTEIN NOSY-RELATED"/>
    <property type="match status" value="1"/>
</dbReference>
<accession>A0ABQ1VB81</accession>